<keyword evidence="2" id="KW-1185">Reference proteome</keyword>
<dbReference type="Proteomes" id="UP000785679">
    <property type="component" value="Unassembled WGS sequence"/>
</dbReference>
<accession>A0A8J8T9L1</accession>
<reference evidence="1" key="1">
    <citation type="submission" date="2019-06" db="EMBL/GenBank/DDBJ databases">
        <authorList>
            <person name="Zheng W."/>
        </authorList>
    </citation>
    <scope>NUCLEOTIDE SEQUENCE</scope>
    <source>
        <strain evidence="1">QDHG01</strain>
    </source>
</reference>
<evidence type="ECO:0000313" key="1">
    <source>
        <dbReference type="EMBL" id="TNV87632.1"/>
    </source>
</evidence>
<proteinExistence type="predicted"/>
<organism evidence="1 2">
    <name type="scientific">Halteria grandinella</name>
    <dbReference type="NCBI Taxonomy" id="5974"/>
    <lineage>
        <taxon>Eukaryota</taxon>
        <taxon>Sar</taxon>
        <taxon>Alveolata</taxon>
        <taxon>Ciliophora</taxon>
        <taxon>Intramacronucleata</taxon>
        <taxon>Spirotrichea</taxon>
        <taxon>Stichotrichia</taxon>
        <taxon>Sporadotrichida</taxon>
        <taxon>Halteriidae</taxon>
        <taxon>Halteria</taxon>
    </lineage>
</organism>
<gene>
    <name evidence="1" type="ORF">FGO68_gene16779</name>
</gene>
<dbReference type="AlphaFoldDB" id="A0A8J8T9L1"/>
<name>A0A8J8T9L1_HALGN</name>
<protein>
    <submittedName>
        <fullName evidence="1">Uncharacterized protein</fullName>
    </submittedName>
</protein>
<dbReference type="EMBL" id="RRYP01000307">
    <property type="protein sequence ID" value="TNV87632.1"/>
    <property type="molecule type" value="Genomic_DNA"/>
</dbReference>
<comment type="caution">
    <text evidence="1">The sequence shown here is derived from an EMBL/GenBank/DDBJ whole genome shotgun (WGS) entry which is preliminary data.</text>
</comment>
<sequence>MSSPSDLIIIKMMEGRIINHPPKSLLNNPHLLLKDFKKKTSRMRKKLQLRDLQRNQPSKLCLRIQMKYQKATRRMTGATAILVAEDMMKMILGSYSKRSIRTLTETRMKSIHSK</sequence>
<evidence type="ECO:0000313" key="2">
    <source>
        <dbReference type="Proteomes" id="UP000785679"/>
    </source>
</evidence>